<keyword evidence="2" id="KW-0812">Transmembrane</keyword>
<feature type="region of interest" description="Disordered" evidence="1">
    <location>
        <begin position="293"/>
        <end position="634"/>
    </location>
</feature>
<feature type="compositionally biased region" description="Polar residues" evidence="1">
    <location>
        <begin position="578"/>
        <end position="587"/>
    </location>
</feature>
<feature type="region of interest" description="Disordered" evidence="1">
    <location>
        <begin position="687"/>
        <end position="717"/>
    </location>
</feature>
<evidence type="ECO:0008006" key="5">
    <source>
        <dbReference type="Google" id="ProtNLM"/>
    </source>
</evidence>
<feature type="compositionally biased region" description="Low complexity" evidence="1">
    <location>
        <begin position="614"/>
        <end position="624"/>
    </location>
</feature>
<reference evidence="3 4" key="1">
    <citation type="journal article" date="2012" name="Nat. Commun.">
        <title>A multi-omic map of the lipid-producing yeast Rhodosporidium toruloides.</title>
        <authorList>
            <person name="Zhu Z."/>
            <person name="Zhang S."/>
            <person name="Liu H."/>
            <person name="Shen H."/>
            <person name="Lin X."/>
            <person name="Yang F."/>
            <person name="Zhou Y.J."/>
            <person name="Jin G."/>
            <person name="Ye M."/>
            <person name="Zou H."/>
            <person name="Zou H."/>
            <person name="Zhao Z.K."/>
        </authorList>
    </citation>
    <scope>NUCLEOTIDE SEQUENCE [LARGE SCALE GENOMIC DNA]</scope>
    <source>
        <strain evidence="3 4">NP11</strain>
    </source>
</reference>
<feature type="compositionally biased region" description="Low complexity" evidence="1">
    <location>
        <begin position="687"/>
        <end position="712"/>
    </location>
</feature>
<organism evidence="3 4">
    <name type="scientific">Rhodotorula toruloides (strain NP11)</name>
    <name type="common">Yeast</name>
    <name type="synonym">Rhodosporidium toruloides</name>
    <dbReference type="NCBI Taxonomy" id="1130832"/>
    <lineage>
        <taxon>Eukaryota</taxon>
        <taxon>Fungi</taxon>
        <taxon>Dikarya</taxon>
        <taxon>Basidiomycota</taxon>
        <taxon>Pucciniomycotina</taxon>
        <taxon>Microbotryomycetes</taxon>
        <taxon>Sporidiobolales</taxon>
        <taxon>Sporidiobolaceae</taxon>
        <taxon>Rhodotorula</taxon>
    </lineage>
</organism>
<protein>
    <recommendedName>
        <fullName evidence="5">Expansin family protein</fullName>
    </recommendedName>
</protein>
<dbReference type="SUPFAM" id="SSF50685">
    <property type="entry name" value="Barwin-like endoglucanases"/>
    <property type="match status" value="1"/>
</dbReference>
<dbReference type="HOGENOM" id="CLU_339232_0_0_1"/>
<feature type="compositionally biased region" description="Polar residues" evidence="1">
    <location>
        <begin position="522"/>
        <end position="532"/>
    </location>
</feature>
<dbReference type="RefSeq" id="XP_016272616.1">
    <property type="nucleotide sequence ID" value="XM_016415238.1"/>
</dbReference>
<dbReference type="GeneID" id="27365570"/>
<dbReference type="InterPro" id="IPR036908">
    <property type="entry name" value="RlpA-like_sf"/>
</dbReference>
<dbReference type="Proteomes" id="UP000016926">
    <property type="component" value="Unassembled WGS sequence"/>
</dbReference>
<name>M7WLW4_RHOT1</name>
<feature type="compositionally biased region" description="Basic residues" evidence="1">
    <location>
        <begin position="54"/>
        <end position="63"/>
    </location>
</feature>
<feature type="compositionally biased region" description="Low complexity" evidence="1">
    <location>
        <begin position="419"/>
        <end position="514"/>
    </location>
</feature>
<dbReference type="AlphaFoldDB" id="M7WLW4"/>
<keyword evidence="2" id="KW-0472">Membrane</keyword>
<gene>
    <name evidence="3" type="ORF">RHTO_01557</name>
</gene>
<accession>M7WLW4</accession>
<dbReference type="EMBL" id="KB722655">
    <property type="protein sequence ID" value="EMS21497.1"/>
    <property type="molecule type" value="Genomic_DNA"/>
</dbReference>
<feature type="region of interest" description="Disordered" evidence="1">
    <location>
        <begin position="1"/>
        <end position="190"/>
    </location>
</feature>
<feature type="compositionally biased region" description="Low complexity" evidence="1">
    <location>
        <begin position="533"/>
        <end position="547"/>
    </location>
</feature>
<feature type="compositionally biased region" description="Low complexity" evidence="1">
    <location>
        <begin position="230"/>
        <end position="268"/>
    </location>
</feature>
<proteinExistence type="predicted"/>
<keyword evidence="4" id="KW-1185">Reference proteome</keyword>
<feature type="compositionally biased region" description="Low complexity" evidence="1">
    <location>
        <begin position="136"/>
        <end position="148"/>
    </location>
</feature>
<evidence type="ECO:0000256" key="1">
    <source>
        <dbReference type="SAM" id="MobiDB-lite"/>
    </source>
</evidence>
<evidence type="ECO:0000313" key="4">
    <source>
        <dbReference type="Proteomes" id="UP000016926"/>
    </source>
</evidence>
<dbReference type="CDD" id="cd22191">
    <property type="entry name" value="DPBB_RlpA_EXP_N-like"/>
    <property type="match status" value="1"/>
</dbReference>
<feature type="region of interest" description="Disordered" evidence="1">
    <location>
        <begin position="226"/>
        <end position="268"/>
    </location>
</feature>
<feature type="region of interest" description="Disordered" evidence="1">
    <location>
        <begin position="799"/>
        <end position="838"/>
    </location>
</feature>
<feature type="compositionally biased region" description="Polar residues" evidence="1">
    <location>
        <begin position="377"/>
        <end position="400"/>
    </location>
</feature>
<feature type="compositionally biased region" description="Polar residues" evidence="1">
    <location>
        <begin position="293"/>
        <end position="360"/>
    </location>
</feature>
<feature type="compositionally biased region" description="Basic and acidic residues" evidence="1">
    <location>
        <begin position="77"/>
        <end position="88"/>
    </location>
</feature>
<keyword evidence="2" id="KW-1133">Transmembrane helix</keyword>
<feature type="compositionally biased region" description="Basic and acidic residues" evidence="1">
    <location>
        <begin position="1"/>
        <end position="10"/>
    </location>
</feature>
<feature type="compositionally biased region" description="Low complexity" evidence="1">
    <location>
        <begin position="25"/>
        <end position="53"/>
    </location>
</feature>
<feature type="compositionally biased region" description="Polar residues" evidence="1">
    <location>
        <begin position="408"/>
        <end position="417"/>
    </location>
</feature>
<sequence>MPALERRYDQDESSASGEEEDFVNAARAPSRPSSSATARPASRTSSHQSGGSRSSRRSSRPKVHSSSSSESTDSEEDRQLQADLRDADLEQGVVRGEPVESRTERIMRSMKKGGSGGASRQQQYSAIGGDDDGVSRKTSSRSSRSSRTAGGDGKRHHKKRDKNARLYALDKSNPSSGGGDPSAPGALAKDDKKKPTRWWLWALVAILLIVVIIGVVVAVMHFSKKKDSTDLSTTNSTAANSTLGEDNMGNSTSPLSLDSSDSHGSMSGISGSVAASGLSGLIGAATSDPNILTTTGTKTFNDGQYHPSSTGAPAQNSNTGNPIAAFSTLSGAQNAQPTQSGAQQNQGFSNVGQWGSFSSDDGSDNVLSAFGAMPTSMPVQQQGGVSSLSNQQHQPAQQSNGDDHGWSAFSNAQQTRSAPGAQPTGTQDGQDQQGQPSSPSSMGASPWQGQGQGAQSHSQGQQGQNGYGWNQPQPTGQPGQQQPQQPSSNSNGQQQNGWNGQQNGWNGQQQQPQNDNGIVPVQTKTALSSFGNGPSPTRSGAPGASPSSGGGHGQWPDNNGSPAAQPSSGGGYGHWPSNGDSPNAQPSSGGGYGHWPSSSDSPDGQAHPSSIPLGVGPVVVGQGQDSHGMFSNSTAYQAEKPETYQTYEGKGTWFEASMHYGACGWATNNTDFVVAISNDMWLNSSAAAPSAAPAPSASKKPVSFASSSSSSSQNNSTTPAFCGAEVLVTNKDNGRSIKAWVTERCGYCEGSAALDLSIPVFTALFPDSSSQQEVLDIGVVDLLWGFTGEKVGLNSTLAASSGNSTASASGDDSSGDEQDGEKKKESGGGWFSGWFGSD</sequence>
<feature type="compositionally biased region" description="Basic and acidic residues" evidence="1">
    <location>
        <begin position="97"/>
        <end position="107"/>
    </location>
</feature>
<dbReference type="Gene3D" id="2.40.40.10">
    <property type="entry name" value="RlpA-like domain"/>
    <property type="match status" value="1"/>
</dbReference>
<dbReference type="OrthoDB" id="623670at2759"/>
<evidence type="ECO:0000256" key="2">
    <source>
        <dbReference type="SAM" id="Phobius"/>
    </source>
</evidence>
<feature type="compositionally biased region" description="Low complexity" evidence="1">
    <location>
        <begin position="799"/>
        <end position="812"/>
    </location>
</feature>
<evidence type="ECO:0000313" key="3">
    <source>
        <dbReference type="EMBL" id="EMS21497.1"/>
    </source>
</evidence>
<feature type="transmembrane region" description="Helical" evidence="2">
    <location>
        <begin position="198"/>
        <end position="222"/>
    </location>
</feature>